<dbReference type="AlphaFoldDB" id="A0A9P6EHL0"/>
<feature type="compositionally biased region" description="Basic and acidic residues" evidence="1">
    <location>
        <begin position="197"/>
        <end position="209"/>
    </location>
</feature>
<feature type="region of interest" description="Disordered" evidence="1">
    <location>
        <begin position="570"/>
        <end position="632"/>
    </location>
</feature>
<dbReference type="Gene3D" id="3.90.70.80">
    <property type="match status" value="1"/>
</dbReference>
<feature type="region of interest" description="Disordered" evidence="1">
    <location>
        <begin position="1"/>
        <end position="37"/>
    </location>
</feature>
<feature type="compositionally biased region" description="Low complexity" evidence="1">
    <location>
        <begin position="579"/>
        <end position="614"/>
    </location>
</feature>
<dbReference type="GO" id="GO:0004843">
    <property type="term" value="F:cysteine-type deubiquitinase activity"/>
    <property type="evidence" value="ECO:0007669"/>
    <property type="project" value="TreeGrafter"/>
</dbReference>
<gene>
    <name evidence="3" type="ORF">CPB83DRAFT_835574</name>
</gene>
<dbReference type="PANTHER" id="PTHR12419:SF7">
    <property type="entry name" value="OTU DOMAIN-CONTAINING PROTEIN 3"/>
    <property type="match status" value="1"/>
</dbReference>
<feature type="compositionally biased region" description="Acidic residues" evidence="1">
    <location>
        <begin position="619"/>
        <end position="632"/>
    </location>
</feature>
<dbReference type="GO" id="GO:0016579">
    <property type="term" value="P:protein deubiquitination"/>
    <property type="evidence" value="ECO:0007669"/>
    <property type="project" value="TreeGrafter"/>
</dbReference>
<reference evidence="3" key="1">
    <citation type="submission" date="2020-11" db="EMBL/GenBank/DDBJ databases">
        <authorList>
            <consortium name="DOE Joint Genome Institute"/>
            <person name="Ahrendt S."/>
            <person name="Riley R."/>
            <person name="Andreopoulos W."/>
            <person name="Labutti K."/>
            <person name="Pangilinan J."/>
            <person name="Ruiz-Duenas F.J."/>
            <person name="Barrasa J.M."/>
            <person name="Sanchez-Garcia M."/>
            <person name="Camarero S."/>
            <person name="Miyauchi S."/>
            <person name="Serrano A."/>
            <person name="Linde D."/>
            <person name="Babiker R."/>
            <person name="Drula E."/>
            <person name="Ayuso-Fernandez I."/>
            <person name="Pacheco R."/>
            <person name="Padilla G."/>
            <person name="Ferreira P."/>
            <person name="Barriuso J."/>
            <person name="Kellner H."/>
            <person name="Castanera R."/>
            <person name="Alfaro M."/>
            <person name="Ramirez L."/>
            <person name="Pisabarro A.G."/>
            <person name="Kuo A."/>
            <person name="Tritt A."/>
            <person name="Lipzen A."/>
            <person name="He G."/>
            <person name="Yan M."/>
            <person name="Ng V."/>
            <person name="Cullen D."/>
            <person name="Martin F."/>
            <person name="Rosso M.-N."/>
            <person name="Henrissat B."/>
            <person name="Hibbett D."/>
            <person name="Martinez A.T."/>
            <person name="Grigoriev I.V."/>
        </authorList>
    </citation>
    <scope>NUCLEOTIDE SEQUENCE</scope>
    <source>
        <strain evidence="3">CBS 506.95</strain>
    </source>
</reference>
<comment type="caution">
    <text evidence="3">The sequence shown here is derived from an EMBL/GenBank/DDBJ whole genome shotgun (WGS) entry which is preliminary data.</text>
</comment>
<dbReference type="EMBL" id="MU157850">
    <property type="protein sequence ID" value="KAF9528849.1"/>
    <property type="molecule type" value="Genomic_DNA"/>
</dbReference>
<feature type="compositionally biased region" description="Low complexity" evidence="1">
    <location>
        <begin position="450"/>
        <end position="468"/>
    </location>
</feature>
<dbReference type="Pfam" id="PF02338">
    <property type="entry name" value="OTU"/>
    <property type="match status" value="1"/>
</dbReference>
<evidence type="ECO:0000259" key="2">
    <source>
        <dbReference type="PROSITE" id="PS50802"/>
    </source>
</evidence>
<accession>A0A9P6EHL0</accession>
<sequence>MGKTHRNQKAAKGPAPQLRSRNTRSSKGRLLSDTSSSTTQLNSQLSLLGLYAAHTVGDGNCLFRALSDQLYGSPSKHQELRQQICDHIELHKARYEPFVEDDRGLDDHLRAMRENATYGGHMELSAFANMTKRNVKVIQPGLVYVIECEGGGSTSRSEGATSLLATTVAETDDASSSSSPRRSRRMSVKSPGGPEPSKNKTTTDDSKEEVKVKLGKGYFVYEEVTSDEEDARDSRAVEAMINVGGTSPDSNMEVSKPTVYVAYHDWEHFSSIRNLRGPHTGLPNVLEAPPPDALFQAGPEPGLSSKDREKERKKEWQRKEKERKERERERREKERKEKERASVTGLKVKLKVPPSLTSSSPSANASTTSLVLSGYTTPATLPPSSDTASESQFSQSSVQDPSQIPLPSSRSSSPFIHNTGSLHSPGIFSSSVPTQPSSLASEILVENQWSSAAPSNASTSSRLSSSPNPREHPRHPHAHVIPQTPRSHYRSPKRTYDESSASGGEDVGTDEERRRRRRVGSVGYSRSSWDDEKAKAKDADMLVNLGGEGNMEVDLHIDVEYVGDNDSAFGGLAGGTETPALSAPGSSTGSSSSSSPSSSASVSEVSASRCASVAPGADVLDDDKWDDDDEGDVTVVMDGASLSNSISSEHTVVEGIDTHIPTGGFVIPEGLGNNVKQKHMHTGNTGADKPLTRRQRKALGLPKLRKGQSVPTTGLSAGRIVIPGGKWRGRSSVDSGTAAVGVQQDGITEEEWRRNGTGRLDVRGFRELKI</sequence>
<keyword evidence="4" id="KW-1185">Reference proteome</keyword>
<evidence type="ECO:0000313" key="4">
    <source>
        <dbReference type="Proteomes" id="UP000807306"/>
    </source>
</evidence>
<dbReference type="CDD" id="cd22756">
    <property type="entry name" value="OTU_OTUD3-like"/>
    <property type="match status" value="1"/>
</dbReference>
<feature type="region of interest" description="Disordered" evidence="1">
    <location>
        <begin position="166"/>
        <end position="209"/>
    </location>
</feature>
<evidence type="ECO:0000313" key="3">
    <source>
        <dbReference type="EMBL" id="KAF9528849.1"/>
    </source>
</evidence>
<dbReference type="OrthoDB" id="415023at2759"/>
<dbReference type="InterPro" id="IPR050704">
    <property type="entry name" value="Peptidase_C85-like"/>
</dbReference>
<feature type="compositionally biased region" description="Low complexity" evidence="1">
    <location>
        <begin position="401"/>
        <end position="414"/>
    </location>
</feature>
<evidence type="ECO:0000256" key="1">
    <source>
        <dbReference type="SAM" id="MobiDB-lite"/>
    </source>
</evidence>
<feature type="compositionally biased region" description="Basic and acidic residues" evidence="1">
    <location>
        <begin position="305"/>
        <end position="341"/>
    </location>
</feature>
<protein>
    <recommendedName>
        <fullName evidence="2">OTU domain-containing protein</fullName>
    </recommendedName>
</protein>
<dbReference type="InterPro" id="IPR038765">
    <property type="entry name" value="Papain-like_cys_pep_sf"/>
</dbReference>
<dbReference type="InterPro" id="IPR003323">
    <property type="entry name" value="OTU_dom"/>
</dbReference>
<feature type="compositionally biased region" description="Low complexity" evidence="1">
    <location>
        <begin position="353"/>
        <end position="370"/>
    </location>
</feature>
<proteinExistence type="predicted"/>
<dbReference type="PROSITE" id="PS50802">
    <property type="entry name" value="OTU"/>
    <property type="match status" value="1"/>
</dbReference>
<dbReference type="SUPFAM" id="SSF54001">
    <property type="entry name" value="Cysteine proteinases"/>
    <property type="match status" value="1"/>
</dbReference>
<organism evidence="3 4">
    <name type="scientific">Crepidotus variabilis</name>
    <dbReference type="NCBI Taxonomy" id="179855"/>
    <lineage>
        <taxon>Eukaryota</taxon>
        <taxon>Fungi</taxon>
        <taxon>Dikarya</taxon>
        <taxon>Basidiomycota</taxon>
        <taxon>Agaricomycotina</taxon>
        <taxon>Agaricomycetes</taxon>
        <taxon>Agaricomycetidae</taxon>
        <taxon>Agaricales</taxon>
        <taxon>Agaricineae</taxon>
        <taxon>Crepidotaceae</taxon>
        <taxon>Crepidotus</taxon>
    </lineage>
</organism>
<feature type="domain" description="OTU" evidence="2">
    <location>
        <begin position="50"/>
        <end position="275"/>
    </location>
</feature>
<dbReference type="Proteomes" id="UP000807306">
    <property type="component" value="Unassembled WGS sequence"/>
</dbReference>
<name>A0A9P6EHL0_9AGAR</name>
<dbReference type="PANTHER" id="PTHR12419">
    <property type="entry name" value="OTU DOMAIN CONTAINING PROTEIN"/>
    <property type="match status" value="1"/>
</dbReference>
<feature type="compositionally biased region" description="Polar residues" evidence="1">
    <location>
        <begin position="415"/>
        <end position="440"/>
    </location>
</feature>
<feature type="region of interest" description="Disordered" evidence="1">
    <location>
        <begin position="281"/>
        <end position="536"/>
    </location>
</feature>
<feature type="compositionally biased region" description="Polar residues" evidence="1">
    <location>
        <begin position="374"/>
        <end position="400"/>
    </location>
</feature>